<dbReference type="PANTHER" id="PTHR13593">
    <property type="match status" value="1"/>
</dbReference>
<accession>A0ABR4MA84</accession>
<reference evidence="3 4" key="1">
    <citation type="submission" date="2020-05" db="EMBL/GenBank/DDBJ databases">
        <title>Ceratocystis lukuohia genome.</title>
        <authorList>
            <person name="Harrington T.C."/>
            <person name="Kim K."/>
            <person name="Mayers C.G."/>
        </authorList>
    </citation>
    <scope>NUCLEOTIDE SEQUENCE [LARGE SCALE GENOMIC DNA]</scope>
    <source>
        <strain evidence="3 4">C4212</strain>
    </source>
</reference>
<dbReference type="InterPro" id="IPR000909">
    <property type="entry name" value="PLipase_C_PInositol-sp_X_dom"/>
</dbReference>
<sequence length="334" mass="36922">MRSSLFMALACLAFSHASIFKKIDDSWSFDVDVGRNANWMATVADSTLISSLSIPGTHNSMTDSMGSSSTQTQNVPLAEQLLGGIRYIDITCHFVASYIMVYHKAIDTGYSLGDALDTMYHFLKEHPTETIILRIRNGEHSKDFLETIKTYLAPDSRRGDRIARHLYSRHAKDGTVPTLGELRGKVLILQDFKTSPAGLYGLPWGPDTISNYDHEIAPGTHFLVRKWNGVKSHLSKAPQPGSNKLRITHTTASTGVHPIDIAARNSPHVGMNNLLGQYLKDNEGGCFGIVVMDFPGKLLVDLIVKLNKYQAPELPSLHFDSTDTYTASEDARET</sequence>
<dbReference type="SUPFAM" id="SSF51695">
    <property type="entry name" value="PLC-like phosphodiesterases"/>
    <property type="match status" value="1"/>
</dbReference>
<comment type="caution">
    <text evidence="3">The sequence shown here is derived from an EMBL/GenBank/DDBJ whole genome shotgun (WGS) entry which is preliminary data.</text>
</comment>
<organism evidence="3 4">
    <name type="scientific">Ceratocystis lukuohia</name>
    <dbReference type="NCBI Taxonomy" id="2019550"/>
    <lineage>
        <taxon>Eukaryota</taxon>
        <taxon>Fungi</taxon>
        <taxon>Dikarya</taxon>
        <taxon>Ascomycota</taxon>
        <taxon>Pezizomycotina</taxon>
        <taxon>Sordariomycetes</taxon>
        <taxon>Hypocreomycetidae</taxon>
        <taxon>Microascales</taxon>
        <taxon>Ceratocystidaceae</taxon>
        <taxon>Ceratocystis</taxon>
    </lineage>
</organism>
<keyword evidence="4" id="KW-1185">Reference proteome</keyword>
<evidence type="ECO:0000256" key="1">
    <source>
        <dbReference type="SAM" id="SignalP"/>
    </source>
</evidence>
<proteinExistence type="predicted"/>
<evidence type="ECO:0000313" key="3">
    <source>
        <dbReference type="EMBL" id="KAL2885186.1"/>
    </source>
</evidence>
<feature type="chain" id="PRO_5046382283" evidence="1">
    <location>
        <begin position="18"/>
        <end position="334"/>
    </location>
</feature>
<feature type="domain" description="Phosphatidylinositol-specific phospholipase C X" evidence="2">
    <location>
        <begin position="44"/>
        <end position="191"/>
    </location>
</feature>
<dbReference type="PROSITE" id="PS50007">
    <property type="entry name" value="PIPLC_X_DOMAIN"/>
    <property type="match status" value="1"/>
</dbReference>
<dbReference type="Pfam" id="PF00388">
    <property type="entry name" value="PI-PLC-X"/>
    <property type="match status" value="1"/>
</dbReference>
<keyword evidence="1" id="KW-0732">Signal</keyword>
<dbReference type="RefSeq" id="XP_070856366.1">
    <property type="nucleotide sequence ID" value="XM_071001464.1"/>
</dbReference>
<protein>
    <submittedName>
        <fullName evidence="3">1-phosphatidylinositol phosphodiesterase</fullName>
    </submittedName>
</protein>
<dbReference type="SMART" id="SM00148">
    <property type="entry name" value="PLCXc"/>
    <property type="match status" value="1"/>
</dbReference>
<gene>
    <name evidence="3" type="ORF">HOO65_080136</name>
</gene>
<name>A0ABR4MA84_9PEZI</name>
<dbReference type="InterPro" id="IPR051057">
    <property type="entry name" value="PI-PLC_domain"/>
</dbReference>
<dbReference type="Gene3D" id="3.20.20.190">
    <property type="entry name" value="Phosphatidylinositol (PI) phosphodiesterase"/>
    <property type="match status" value="1"/>
</dbReference>
<evidence type="ECO:0000259" key="2">
    <source>
        <dbReference type="SMART" id="SM00148"/>
    </source>
</evidence>
<dbReference type="PANTHER" id="PTHR13593:SF113">
    <property type="entry name" value="SI:DKEY-266F7.9"/>
    <property type="match status" value="1"/>
</dbReference>
<dbReference type="EMBL" id="JABSNW010000008">
    <property type="protein sequence ID" value="KAL2885186.1"/>
    <property type="molecule type" value="Genomic_DNA"/>
</dbReference>
<dbReference type="InterPro" id="IPR017946">
    <property type="entry name" value="PLC-like_Pdiesterase_TIM-brl"/>
</dbReference>
<dbReference type="Proteomes" id="UP001610728">
    <property type="component" value="Unassembled WGS sequence"/>
</dbReference>
<evidence type="ECO:0000313" key="4">
    <source>
        <dbReference type="Proteomes" id="UP001610728"/>
    </source>
</evidence>
<dbReference type="GeneID" id="98120872"/>
<feature type="signal peptide" evidence="1">
    <location>
        <begin position="1"/>
        <end position="17"/>
    </location>
</feature>